<dbReference type="InterPro" id="IPR050180">
    <property type="entry name" value="RNR_Ribonuclease"/>
</dbReference>
<dbReference type="Pfam" id="PF00773">
    <property type="entry name" value="RNB"/>
    <property type="match status" value="1"/>
</dbReference>
<dbReference type="OrthoDB" id="5800376at2"/>
<dbReference type="GO" id="GO:0006402">
    <property type="term" value="P:mRNA catabolic process"/>
    <property type="evidence" value="ECO:0007669"/>
    <property type="project" value="TreeGrafter"/>
</dbReference>
<dbReference type="RefSeq" id="WP_141879275.1">
    <property type="nucleotide sequence ID" value="NZ_VFOM01000001.1"/>
</dbReference>
<reference evidence="2 3" key="1">
    <citation type="submission" date="2019-06" db="EMBL/GenBank/DDBJ databases">
        <title>Sequencing the genomes of 1000 actinobacteria strains.</title>
        <authorList>
            <person name="Klenk H.-P."/>
        </authorList>
    </citation>
    <scope>NUCLEOTIDE SEQUENCE [LARGE SCALE GENOMIC DNA]</scope>
    <source>
        <strain evidence="2 3">DSM 26477</strain>
    </source>
</reference>
<dbReference type="GO" id="GO:0000175">
    <property type="term" value="F:3'-5'-RNA exonuclease activity"/>
    <property type="evidence" value="ECO:0007669"/>
    <property type="project" value="TreeGrafter"/>
</dbReference>
<protein>
    <submittedName>
        <fullName evidence="2">RNB domain-containing protein</fullName>
    </submittedName>
</protein>
<dbReference type="Pfam" id="PF18614">
    <property type="entry name" value="RNase_II_C_S1"/>
    <property type="match status" value="1"/>
</dbReference>
<proteinExistence type="predicted"/>
<evidence type="ECO:0000259" key="1">
    <source>
        <dbReference type="SMART" id="SM00955"/>
    </source>
</evidence>
<dbReference type="SUPFAM" id="SSF50249">
    <property type="entry name" value="Nucleic acid-binding proteins"/>
    <property type="match status" value="1"/>
</dbReference>
<dbReference type="AlphaFoldDB" id="A0A542YFW2"/>
<feature type="domain" description="RNB" evidence="1">
    <location>
        <begin position="48"/>
        <end position="365"/>
    </location>
</feature>
<dbReference type="SMART" id="SM00955">
    <property type="entry name" value="RNB"/>
    <property type="match status" value="1"/>
</dbReference>
<dbReference type="EMBL" id="VFOM01000001">
    <property type="protein sequence ID" value="TQL46971.1"/>
    <property type="molecule type" value="Genomic_DNA"/>
</dbReference>
<dbReference type="InterPro" id="IPR001900">
    <property type="entry name" value="RNase_II/R"/>
</dbReference>
<name>A0A542YFW2_9MICO</name>
<dbReference type="InterPro" id="IPR040596">
    <property type="entry name" value="RNase_II_C_S1"/>
</dbReference>
<evidence type="ECO:0000313" key="3">
    <source>
        <dbReference type="Proteomes" id="UP000317998"/>
    </source>
</evidence>
<keyword evidence="3" id="KW-1185">Reference proteome</keyword>
<gene>
    <name evidence="2" type="ORF">FB562_0012</name>
</gene>
<accession>A0A542YFW2</accession>
<dbReference type="Proteomes" id="UP000317998">
    <property type="component" value="Unassembled WGS sequence"/>
</dbReference>
<dbReference type="PANTHER" id="PTHR23355">
    <property type="entry name" value="RIBONUCLEASE"/>
    <property type="match status" value="1"/>
</dbReference>
<sequence length="471" mass="49678">MPLTKLRSNVGGEVADALAGLRTDLPDAFPEAVEAEARRAVDAAEMPDDDLSGVPFVTLDPAGSTDLDQALHIERAGDGFTVLYAIADVPAFVAPGGAVDAEARRRGQTIYAPDGRIPLHPPVISEGAASLLEGQERGAFVWRFELDHAGRVTDASLRRARIRSTWQGSYEEAQAHVDAGGDELLSLLQEVGELRIALERERGGASLNRPEQEIVEEGGHYRLVRRATLPVEGWNAQLSLMTGMAAADMMLSAGVGILRTMPAPDAQVIEAFRIQVAALGREWPTGMAYGEYLRTLPQDDPVTPAIIQAAAKLFRGAGYTVLDGPVDPATVVQAAIGAPYAHVTAPLRRLVDRFVLLVCEAVSQGRPVPGWVTDALASLPGIMAESGRLASRVDSGAIAIVEAAVLADRVAESFDAVVVSANDSHGTIQLLDPAVTARCDGALTAGERVTATLVTADVASGTVLFRVTAPR</sequence>
<dbReference type="PANTHER" id="PTHR23355:SF42">
    <property type="entry name" value="RIBONUCLEASE II, CHLOROPLASTIC_MITOCHONDRIAL"/>
    <property type="match status" value="1"/>
</dbReference>
<evidence type="ECO:0000313" key="2">
    <source>
        <dbReference type="EMBL" id="TQL46971.1"/>
    </source>
</evidence>
<dbReference type="GO" id="GO:0000932">
    <property type="term" value="C:P-body"/>
    <property type="evidence" value="ECO:0007669"/>
    <property type="project" value="TreeGrafter"/>
</dbReference>
<comment type="caution">
    <text evidence="2">The sequence shown here is derived from an EMBL/GenBank/DDBJ whole genome shotgun (WGS) entry which is preliminary data.</text>
</comment>
<dbReference type="GO" id="GO:0003723">
    <property type="term" value="F:RNA binding"/>
    <property type="evidence" value="ECO:0007669"/>
    <property type="project" value="InterPro"/>
</dbReference>
<dbReference type="InterPro" id="IPR012340">
    <property type="entry name" value="NA-bd_OB-fold"/>
</dbReference>
<organism evidence="2 3">
    <name type="scientific">Homoserinimonas aerilata</name>
    <dbReference type="NCBI Taxonomy" id="1162970"/>
    <lineage>
        <taxon>Bacteria</taxon>
        <taxon>Bacillati</taxon>
        <taxon>Actinomycetota</taxon>
        <taxon>Actinomycetes</taxon>
        <taxon>Micrococcales</taxon>
        <taxon>Microbacteriaceae</taxon>
        <taxon>Homoserinimonas</taxon>
    </lineage>
</organism>